<evidence type="ECO:0000313" key="1">
    <source>
        <dbReference type="EMBL" id="QGW78630.1"/>
    </source>
</evidence>
<organism evidence="1 2">
    <name type="scientific">Pseudomonas alkylphenolica</name>
    <dbReference type="NCBI Taxonomy" id="237609"/>
    <lineage>
        <taxon>Bacteria</taxon>
        <taxon>Pseudomonadati</taxon>
        <taxon>Pseudomonadota</taxon>
        <taxon>Gammaproteobacteria</taxon>
        <taxon>Pseudomonadales</taxon>
        <taxon>Pseudomonadaceae</taxon>
        <taxon>Pseudomonas</taxon>
    </lineage>
</organism>
<protein>
    <submittedName>
        <fullName evidence="1">Uncharacterized protein</fullName>
    </submittedName>
</protein>
<dbReference type="EMBL" id="CP046621">
    <property type="protein sequence ID" value="QGW78630.1"/>
    <property type="molecule type" value="Genomic_DNA"/>
</dbReference>
<gene>
    <name evidence="1" type="ORF">GPJ81_18715</name>
</gene>
<evidence type="ECO:0000313" key="2">
    <source>
        <dbReference type="Proteomes" id="UP000426235"/>
    </source>
</evidence>
<name>A0A6I6GVP7_9PSED</name>
<dbReference type="Proteomes" id="UP000426235">
    <property type="component" value="Chromosome"/>
</dbReference>
<accession>A0A6I6GVP7</accession>
<reference evidence="1" key="1">
    <citation type="submission" date="2019-12" db="EMBL/GenBank/DDBJ databases">
        <title>Hybrid Genome Assemblies of two High G+C Isolates from Undergraduate Microbiology Courses.</title>
        <authorList>
            <person name="Ne Ville C.J."/>
            <person name="Enright D."/>
            <person name="Hernandez I."/>
            <person name="Dodsworth J."/>
            <person name="Orwin P.M."/>
        </authorList>
    </citation>
    <scope>NUCLEOTIDE SEQUENCE [LARGE SCALE GENOMIC DNA]</scope>
    <source>
        <strain evidence="1">Neo</strain>
    </source>
</reference>
<keyword evidence="2" id="KW-1185">Reference proteome</keyword>
<sequence length="681" mass="72905">MSKNNSRATPLSPSTPSINSIASITKNRCSCLHPAYQATVTRKDDRKLPTNPLVFPPSALAPAPAPPALADNLLLASVSNDDLTLTFVVNDNLNPRDVAILVIDGVEVGDAVAIGDTAPGANFNIVLKASDRVEGAHQISYRIYYYPGAGEDDGPSIPFRVDLTPAGQPFLAELTVDPAIREKGLTADKLLGPDGAQYMLSLVASYKNPELGDIIQGFINNKPAPNSFTVVTNPDFTLNVELRFTREDIEEPGDGTQEYSYQITDRAGNVSLMSLPLTLSVLLEGELTDLLPPEVPANADDGIISEFDARGPALVIIPGNMRLMPGDTVMVDWGGIRFTEVAIPVGGVTIQAPYAALYDAWKAVTGGANRVADIDVRYYILRNGLSAGQSPATPVRINLFQAGGDPDPEVPVHPNLREATLIANSGAENAIIGEDYFENASIRVSWFSRNDPAAAVFLLDDILNVKYGATDLAPYTITATDVANQRDLVRVLTAAQIAEELSGTKVLQYTITRKVAGDIENTSFAPGQNVQVVGNDLLPGQGHLEVGRFYPLNRFDAIGPQQIKDGVTFETPYYENKSLGDRITISIVQVLGIPHTPNDPPIEGSRIEMSSIVGGNDVGGVTSFTLPRDKLSFPVAVCHADVIWTATNSHGPANNIETTVIIDSRGTVKTVNSEGDKENKE</sequence>
<dbReference type="AlphaFoldDB" id="A0A6I6GVP7"/>
<dbReference type="RefSeq" id="WP_157193466.1">
    <property type="nucleotide sequence ID" value="NZ_CP046621.1"/>
</dbReference>
<proteinExistence type="predicted"/>